<proteinExistence type="predicted"/>
<dbReference type="Proteomes" id="UP000625711">
    <property type="component" value="Unassembled WGS sequence"/>
</dbReference>
<name>A0A834IU42_RHYFE</name>
<sequence>MLTVADFPVNESQTQTRHYTFRESIRIKWTKTLSVFSGSDDINGDCPYNRARFLGEFVAGIKCALAHDANTVSWLFTDVFHYFSPLEALRRITFHGISDGNVALIRYIVEFLRITVLFIKYLINFGRFICALFVFYTMLQP</sequence>
<accession>A0A834IU42</accession>
<comment type="caution">
    <text evidence="2">The sequence shown here is derived from an EMBL/GenBank/DDBJ whole genome shotgun (WGS) entry which is preliminary data.</text>
</comment>
<evidence type="ECO:0000313" key="2">
    <source>
        <dbReference type="EMBL" id="KAF7286429.1"/>
    </source>
</evidence>
<evidence type="ECO:0000256" key="1">
    <source>
        <dbReference type="SAM" id="Phobius"/>
    </source>
</evidence>
<dbReference type="AlphaFoldDB" id="A0A834IU42"/>
<dbReference type="EMBL" id="JAACXV010000026">
    <property type="protein sequence ID" value="KAF7286429.1"/>
    <property type="molecule type" value="Genomic_DNA"/>
</dbReference>
<gene>
    <name evidence="2" type="ORF">GWI33_005347</name>
</gene>
<keyword evidence="1" id="KW-0812">Transmembrane</keyword>
<reference evidence="2" key="1">
    <citation type="submission" date="2020-08" db="EMBL/GenBank/DDBJ databases">
        <title>Genome sequencing and assembly of the red palm weevil Rhynchophorus ferrugineus.</title>
        <authorList>
            <person name="Dias G.B."/>
            <person name="Bergman C.M."/>
            <person name="Manee M."/>
        </authorList>
    </citation>
    <scope>NUCLEOTIDE SEQUENCE</scope>
    <source>
        <strain evidence="2">AA-2017</strain>
        <tissue evidence="2">Whole larva</tissue>
    </source>
</reference>
<keyword evidence="1" id="KW-1133">Transmembrane helix</keyword>
<keyword evidence="1" id="KW-0472">Membrane</keyword>
<keyword evidence="3" id="KW-1185">Reference proteome</keyword>
<organism evidence="2 3">
    <name type="scientific">Rhynchophorus ferrugineus</name>
    <name type="common">Red palm weevil</name>
    <name type="synonym">Curculio ferrugineus</name>
    <dbReference type="NCBI Taxonomy" id="354439"/>
    <lineage>
        <taxon>Eukaryota</taxon>
        <taxon>Metazoa</taxon>
        <taxon>Ecdysozoa</taxon>
        <taxon>Arthropoda</taxon>
        <taxon>Hexapoda</taxon>
        <taxon>Insecta</taxon>
        <taxon>Pterygota</taxon>
        <taxon>Neoptera</taxon>
        <taxon>Endopterygota</taxon>
        <taxon>Coleoptera</taxon>
        <taxon>Polyphaga</taxon>
        <taxon>Cucujiformia</taxon>
        <taxon>Curculionidae</taxon>
        <taxon>Dryophthorinae</taxon>
        <taxon>Rhynchophorus</taxon>
    </lineage>
</organism>
<evidence type="ECO:0000313" key="3">
    <source>
        <dbReference type="Proteomes" id="UP000625711"/>
    </source>
</evidence>
<feature type="transmembrane region" description="Helical" evidence="1">
    <location>
        <begin position="121"/>
        <end position="139"/>
    </location>
</feature>
<protein>
    <submittedName>
        <fullName evidence="2">Uncharacterized protein</fullName>
    </submittedName>
</protein>